<name>A0A7V4G8K6_9BACT</name>
<organism evidence="1">
    <name type="scientific">Desulfobacca acetoxidans</name>
    <dbReference type="NCBI Taxonomy" id="60893"/>
    <lineage>
        <taxon>Bacteria</taxon>
        <taxon>Pseudomonadati</taxon>
        <taxon>Thermodesulfobacteriota</taxon>
        <taxon>Desulfobaccia</taxon>
        <taxon>Desulfobaccales</taxon>
        <taxon>Desulfobaccaceae</taxon>
        <taxon>Desulfobacca</taxon>
    </lineage>
</organism>
<evidence type="ECO:0000313" key="1">
    <source>
        <dbReference type="EMBL" id="HGS05374.1"/>
    </source>
</evidence>
<proteinExistence type="predicted"/>
<gene>
    <name evidence="1" type="ORF">ENT08_06510</name>
</gene>
<accession>A0A7V4G8K6</accession>
<sequence>MADSVKIQVMRKLEEILAAIPELGSVNRWHGNAIDLELFKMPALFLYEEKESRDKRNRLAVGVIRMHLMVFIPLSPAGAVSFNDLADNLQGKIHNALIGTAELKGLVENL</sequence>
<comment type="caution">
    <text evidence="1">The sequence shown here is derived from an EMBL/GenBank/DDBJ whole genome shotgun (WGS) entry which is preliminary data.</text>
</comment>
<reference evidence="1" key="1">
    <citation type="journal article" date="2020" name="mSystems">
        <title>Genome- and Community-Level Interaction Insights into Carbon Utilization and Element Cycling Functions of Hydrothermarchaeota in Hydrothermal Sediment.</title>
        <authorList>
            <person name="Zhou Z."/>
            <person name="Liu Y."/>
            <person name="Xu W."/>
            <person name="Pan J."/>
            <person name="Luo Z.H."/>
            <person name="Li M."/>
        </authorList>
    </citation>
    <scope>NUCLEOTIDE SEQUENCE [LARGE SCALE GENOMIC DNA]</scope>
    <source>
        <strain evidence="1">SpSt-548</strain>
    </source>
</reference>
<dbReference type="EMBL" id="DSXI01000383">
    <property type="protein sequence ID" value="HGS05374.1"/>
    <property type="molecule type" value="Genomic_DNA"/>
</dbReference>
<dbReference type="AlphaFoldDB" id="A0A7V4G8K6"/>
<protein>
    <submittedName>
        <fullName evidence="1">Uncharacterized protein</fullName>
    </submittedName>
</protein>